<evidence type="ECO:0000256" key="7">
    <source>
        <dbReference type="ARBA" id="ARBA00051712"/>
    </source>
</evidence>
<evidence type="ECO:0000256" key="3">
    <source>
        <dbReference type="ARBA" id="ARBA00013080"/>
    </source>
</evidence>
<dbReference type="UniPathway" id="UPA00034">
    <property type="reaction ID" value="UER00025"/>
</dbReference>
<organism evidence="8 9">
    <name type="scientific">Capsaspora owczarzaki (strain ATCC 30864)</name>
    <dbReference type="NCBI Taxonomy" id="595528"/>
    <lineage>
        <taxon>Eukaryota</taxon>
        <taxon>Filasterea</taxon>
        <taxon>Capsaspora</taxon>
    </lineage>
</organism>
<keyword evidence="9" id="KW-1185">Reference proteome</keyword>
<dbReference type="GO" id="GO:0005829">
    <property type="term" value="C:cytosol"/>
    <property type="evidence" value="ECO:0007669"/>
    <property type="project" value="TreeGrafter"/>
</dbReference>
<dbReference type="SUPFAM" id="SSF54506">
    <property type="entry name" value="Diaminopimelate epimerase-like"/>
    <property type="match status" value="2"/>
</dbReference>
<evidence type="ECO:0000256" key="2">
    <source>
        <dbReference type="ARBA" id="ARBA00010219"/>
    </source>
</evidence>
<dbReference type="OrthoDB" id="8114223at2759"/>
<dbReference type="PhylomeDB" id="A0A0D2VFR0"/>
<evidence type="ECO:0000256" key="4">
    <source>
        <dbReference type="ARBA" id="ARBA00022605"/>
    </source>
</evidence>
<dbReference type="Gene3D" id="3.10.310.10">
    <property type="entry name" value="Diaminopimelate Epimerase, Chain A, domain 1"/>
    <property type="match status" value="2"/>
</dbReference>
<gene>
    <name evidence="8" type="ORF">CAOG_000210</name>
</gene>
<dbReference type="RefSeq" id="XP_004365081.2">
    <property type="nucleotide sequence ID" value="XM_004365024.1"/>
</dbReference>
<evidence type="ECO:0000256" key="5">
    <source>
        <dbReference type="ARBA" id="ARBA00023154"/>
    </source>
</evidence>
<dbReference type="Pfam" id="PF01678">
    <property type="entry name" value="DAP_epimerase"/>
    <property type="match status" value="2"/>
</dbReference>
<evidence type="ECO:0000256" key="6">
    <source>
        <dbReference type="ARBA" id="ARBA00023235"/>
    </source>
</evidence>
<dbReference type="InterPro" id="IPR001653">
    <property type="entry name" value="DAP_epimerase_DapF"/>
</dbReference>
<dbReference type="InParanoid" id="A0A0D2VFR0"/>
<comment type="catalytic activity">
    <reaction evidence="7">
        <text>(2S,6S)-2,6-diaminopimelate = meso-2,6-diaminopimelate</text>
        <dbReference type="Rhea" id="RHEA:15393"/>
        <dbReference type="ChEBI" id="CHEBI:57609"/>
        <dbReference type="ChEBI" id="CHEBI:57791"/>
        <dbReference type="EC" id="5.1.1.7"/>
    </reaction>
</comment>
<proteinExistence type="inferred from homology"/>
<keyword evidence="6" id="KW-0413">Isomerase</keyword>
<dbReference type="AlphaFoldDB" id="A0A0D2VFR0"/>
<dbReference type="PANTHER" id="PTHR31689">
    <property type="entry name" value="DIAMINOPIMELATE EPIMERASE, CHLOROPLASTIC"/>
    <property type="match status" value="1"/>
</dbReference>
<evidence type="ECO:0000313" key="8">
    <source>
        <dbReference type="EMBL" id="KJE88572.1"/>
    </source>
</evidence>
<keyword evidence="4" id="KW-0028">Amino-acid biosynthesis</keyword>
<dbReference type="PANTHER" id="PTHR31689:SF0">
    <property type="entry name" value="DIAMINOPIMELATE EPIMERASE"/>
    <property type="match status" value="1"/>
</dbReference>
<evidence type="ECO:0000256" key="1">
    <source>
        <dbReference type="ARBA" id="ARBA00005196"/>
    </source>
</evidence>
<accession>A0A0D2VFR0</accession>
<comment type="similarity">
    <text evidence="2">Belongs to the diaminopimelate epimerase family.</text>
</comment>
<protein>
    <recommendedName>
        <fullName evidence="3">diaminopimelate epimerase</fullName>
        <ecNumber evidence="3">5.1.1.7</ecNumber>
    </recommendedName>
</protein>
<dbReference type="PROSITE" id="PS01326">
    <property type="entry name" value="DAP_EPIMERASE"/>
    <property type="match status" value="1"/>
</dbReference>
<keyword evidence="5" id="KW-0457">Lysine biosynthesis</keyword>
<dbReference type="Proteomes" id="UP000008743">
    <property type="component" value="Unassembled WGS sequence"/>
</dbReference>
<dbReference type="EC" id="5.1.1.7" evidence="3"/>
<name>A0A0D2VFR0_CAPO3</name>
<dbReference type="eggNOG" id="ENOG502QQKJ">
    <property type="taxonomic scope" value="Eukaryota"/>
</dbReference>
<sequence>MRPFVKMTGCGNDFVVLEASDLESLETASTGFGVTATTASGSGQAMLDKTDIRAMCDRRNGIGCDQLLVIAAQPVQMDARSGAPVAAVSMQIYNSDGSEALACGNATRCVAQLWMDRELEDDARREQVLAAGEQVVVVITASRTLRCWRALDRSTPSKTIPSTTIAQDPFQNVNVFVDMGLPEFEWTRIPLSRDVQRGSALDAVTDLGLADAPKDVASLLARGVAVGMGNPHLVFLLPSEEQLNQIDVRAVGSKLETNALFPQGVNVTFAAIGPAATTGSNAEASRRILAKVWERGAGETLACGSAACAVIAAAQRTGVLVAPAATAADNAANQSVFSVQMPGGTLQVGISAQGTMVLAGPSRVVFVGVYSPPSQSALTAPA</sequence>
<dbReference type="NCBIfam" id="TIGR00652">
    <property type="entry name" value="DapF"/>
    <property type="match status" value="1"/>
</dbReference>
<dbReference type="EMBL" id="KE346360">
    <property type="protein sequence ID" value="KJE88572.1"/>
    <property type="molecule type" value="Genomic_DNA"/>
</dbReference>
<evidence type="ECO:0000313" key="9">
    <source>
        <dbReference type="Proteomes" id="UP000008743"/>
    </source>
</evidence>
<dbReference type="STRING" id="595528.A0A0D2VFR0"/>
<dbReference type="HAMAP" id="MF_00197">
    <property type="entry name" value="DAP_epimerase"/>
    <property type="match status" value="1"/>
</dbReference>
<dbReference type="GO" id="GO:0009089">
    <property type="term" value="P:lysine biosynthetic process via diaminopimelate"/>
    <property type="evidence" value="ECO:0007669"/>
    <property type="project" value="UniProtKB-UniPathway"/>
</dbReference>
<dbReference type="GO" id="GO:0008837">
    <property type="term" value="F:diaminopimelate epimerase activity"/>
    <property type="evidence" value="ECO:0007669"/>
    <property type="project" value="UniProtKB-EC"/>
</dbReference>
<reference evidence="9" key="1">
    <citation type="submission" date="2011-02" db="EMBL/GenBank/DDBJ databases">
        <title>The Genome Sequence of Capsaspora owczarzaki ATCC 30864.</title>
        <authorList>
            <person name="Russ C."/>
            <person name="Cuomo C."/>
            <person name="Burger G."/>
            <person name="Gray M.W."/>
            <person name="Holland P.W.H."/>
            <person name="King N."/>
            <person name="Lang F.B.F."/>
            <person name="Roger A.J."/>
            <person name="Ruiz-Trillo I."/>
            <person name="Young S.K."/>
            <person name="Zeng Q."/>
            <person name="Gargeya S."/>
            <person name="Alvarado L."/>
            <person name="Berlin A."/>
            <person name="Chapman S.B."/>
            <person name="Chen Z."/>
            <person name="Freedman E."/>
            <person name="Gellesch M."/>
            <person name="Goldberg J."/>
            <person name="Griggs A."/>
            <person name="Gujja S."/>
            <person name="Heilman E."/>
            <person name="Heiman D."/>
            <person name="Howarth C."/>
            <person name="Mehta T."/>
            <person name="Neiman D."/>
            <person name="Pearson M."/>
            <person name="Roberts A."/>
            <person name="Saif S."/>
            <person name="Shea T."/>
            <person name="Shenoy N."/>
            <person name="Sisk P."/>
            <person name="Stolte C."/>
            <person name="Sykes S."/>
            <person name="White J."/>
            <person name="Yandava C."/>
            <person name="Haas B."/>
            <person name="Nusbaum C."/>
            <person name="Birren B."/>
        </authorList>
    </citation>
    <scope>NUCLEOTIDE SEQUENCE</scope>
    <source>
        <strain evidence="9">ATCC 30864</strain>
    </source>
</reference>
<comment type="pathway">
    <text evidence="1">Amino-acid biosynthesis; L-lysine biosynthesis via DAP pathway; DL-2,6-diaminopimelate from LL-2,6-diaminopimelate: step 1/1.</text>
</comment>
<dbReference type="InterPro" id="IPR018510">
    <property type="entry name" value="DAP_epimerase_AS"/>
</dbReference>